<name>A0A9D3Y9B7_DREPO</name>
<keyword evidence="2" id="KW-1185">Reference proteome</keyword>
<reference evidence="1" key="1">
    <citation type="journal article" date="2019" name="bioRxiv">
        <title>The Genome of the Zebra Mussel, Dreissena polymorpha: A Resource for Invasive Species Research.</title>
        <authorList>
            <person name="McCartney M.A."/>
            <person name="Auch B."/>
            <person name="Kono T."/>
            <person name="Mallez S."/>
            <person name="Zhang Y."/>
            <person name="Obille A."/>
            <person name="Becker A."/>
            <person name="Abrahante J.E."/>
            <person name="Garbe J."/>
            <person name="Badalamenti J.P."/>
            <person name="Herman A."/>
            <person name="Mangelson H."/>
            <person name="Liachko I."/>
            <person name="Sullivan S."/>
            <person name="Sone E.D."/>
            <person name="Koren S."/>
            <person name="Silverstein K.A.T."/>
            <person name="Beckman K.B."/>
            <person name="Gohl D.M."/>
        </authorList>
    </citation>
    <scope>NUCLEOTIDE SEQUENCE</scope>
    <source>
        <strain evidence="1">Duluth1</strain>
        <tissue evidence="1">Whole animal</tissue>
    </source>
</reference>
<dbReference type="Proteomes" id="UP000828390">
    <property type="component" value="Unassembled WGS sequence"/>
</dbReference>
<reference evidence="1" key="2">
    <citation type="submission" date="2020-11" db="EMBL/GenBank/DDBJ databases">
        <authorList>
            <person name="McCartney M.A."/>
            <person name="Auch B."/>
            <person name="Kono T."/>
            <person name="Mallez S."/>
            <person name="Becker A."/>
            <person name="Gohl D.M."/>
            <person name="Silverstein K.A.T."/>
            <person name="Koren S."/>
            <person name="Bechman K.B."/>
            <person name="Herman A."/>
            <person name="Abrahante J.E."/>
            <person name="Garbe J."/>
        </authorList>
    </citation>
    <scope>NUCLEOTIDE SEQUENCE</scope>
    <source>
        <strain evidence="1">Duluth1</strain>
        <tissue evidence="1">Whole animal</tissue>
    </source>
</reference>
<comment type="caution">
    <text evidence="1">The sequence shown here is derived from an EMBL/GenBank/DDBJ whole genome shotgun (WGS) entry which is preliminary data.</text>
</comment>
<dbReference type="EMBL" id="JAIWYP010000016">
    <property type="protein sequence ID" value="KAH3696198.1"/>
    <property type="molecule type" value="Genomic_DNA"/>
</dbReference>
<proteinExistence type="predicted"/>
<evidence type="ECO:0000313" key="2">
    <source>
        <dbReference type="Proteomes" id="UP000828390"/>
    </source>
</evidence>
<evidence type="ECO:0000313" key="1">
    <source>
        <dbReference type="EMBL" id="KAH3696198.1"/>
    </source>
</evidence>
<sequence>MLLTANDKRLPQYKYSLGTLKCCNVYVRGKLIRMFFINIQCRVIALGNIGGWSCKEFAPNVQRVDAMRPQQSVIDILPQLGGIGVAAGSITINSIGLV</sequence>
<organism evidence="1 2">
    <name type="scientific">Dreissena polymorpha</name>
    <name type="common">Zebra mussel</name>
    <name type="synonym">Mytilus polymorpha</name>
    <dbReference type="NCBI Taxonomy" id="45954"/>
    <lineage>
        <taxon>Eukaryota</taxon>
        <taxon>Metazoa</taxon>
        <taxon>Spiralia</taxon>
        <taxon>Lophotrochozoa</taxon>
        <taxon>Mollusca</taxon>
        <taxon>Bivalvia</taxon>
        <taxon>Autobranchia</taxon>
        <taxon>Heteroconchia</taxon>
        <taxon>Euheterodonta</taxon>
        <taxon>Imparidentia</taxon>
        <taxon>Neoheterodontei</taxon>
        <taxon>Myida</taxon>
        <taxon>Dreissenoidea</taxon>
        <taxon>Dreissenidae</taxon>
        <taxon>Dreissena</taxon>
    </lineage>
</organism>
<accession>A0A9D3Y9B7</accession>
<dbReference type="AlphaFoldDB" id="A0A9D3Y9B7"/>
<gene>
    <name evidence="1" type="ORF">DPMN_083663</name>
</gene>
<protein>
    <submittedName>
        <fullName evidence="1">Uncharacterized protein</fullName>
    </submittedName>
</protein>